<accession>A0A382IM04</accession>
<evidence type="ECO:0000259" key="1">
    <source>
        <dbReference type="Pfam" id="PF13369"/>
    </source>
</evidence>
<dbReference type="Pfam" id="PF13369">
    <property type="entry name" value="Transglut_core2"/>
    <property type="match status" value="1"/>
</dbReference>
<sequence length="242" mass="27721">MKNLSKILSWLFFFSIIYVITFSSVVFAESNTSLKSTKNRLVTIFKQNSKAINLTEALILVSKDWDSSLDEKSLKQEIEQLVALVKNKLTKQSTAQDIVNILKQTIHQEKGYRYTDQVDERGIPVNKDELFLHGMLKSKLGYCMNLSLLYLIIGNELNLPLYGVALPNHFFVRYDSGNDQINIESTEMGASYPDSFYENRFDIKFDAKTPFFTQSLNKKQSLGAYLSNVGMVYHKNARPQKS</sequence>
<reference evidence="2" key="1">
    <citation type="submission" date="2018-05" db="EMBL/GenBank/DDBJ databases">
        <authorList>
            <person name="Lanie J.A."/>
            <person name="Ng W.-L."/>
            <person name="Kazmierczak K.M."/>
            <person name="Andrzejewski T.M."/>
            <person name="Davidsen T.M."/>
            <person name="Wayne K.J."/>
            <person name="Tettelin H."/>
            <person name="Glass J.I."/>
            <person name="Rusch D."/>
            <person name="Podicherti R."/>
            <person name="Tsui H.-C.T."/>
            <person name="Winkler M.E."/>
        </authorList>
    </citation>
    <scope>NUCLEOTIDE SEQUENCE</scope>
</reference>
<feature type="non-terminal residue" evidence="2">
    <location>
        <position position="242"/>
    </location>
</feature>
<name>A0A382IM04_9ZZZZ</name>
<gene>
    <name evidence="2" type="ORF">METZ01_LOCUS253554</name>
</gene>
<feature type="domain" description="Protein SirB1 N-terminal" evidence="1">
    <location>
        <begin position="74"/>
        <end position="195"/>
    </location>
</feature>
<proteinExistence type="predicted"/>
<dbReference type="PANTHER" id="PTHR31350:SF21">
    <property type="entry name" value="F-BOX ONLY PROTEIN 21"/>
    <property type="match status" value="1"/>
</dbReference>
<evidence type="ECO:0000313" key="2">
    <source>
        <dbReference type="EMBL" id="SVC00700.1"/>
    </source>
</evidence>
<dbReference type="AlphaFoldDB" id="A0A382IM04"/>
<dbReference type="InterPro" id="IPR032698">
    <property type="entry name" value="SirB1_N"/>
</dbReference>
<protein>
    <recommendedName>
        <fullName evidence="1">Protein SirB1 N-terminal domain-containing protein</fullName>
    </recommendedName>
</protein>
<organism evidence="2">
    <name type="scientific">marine metagenome</name>
    <dbReference type="NCBI Taxonomy" id="408172"/>
    <lineage>
        <taxon>unclassified sequences</taxon>
        <taxon>metagenomes</taxon>
        <taxon>ecological metagenomes</taxon>
    </lineage>
</organism>
<dbReference type="PANTHER" id="PTHR31350">
    <property type="entry name" value="SI:DKEY-261L7.2"/>
    <property type="match status" value="1"/>
</dbReference>
<dbReference type="EMBL" id="UINC01068237">
    <property type="protein sequence ID" value="SVC00700.1"/>
    <property type="molecule type" value="Genomic_DNA"/>
</dbReference>